<accession>A0ABN9MJ69</accession>
<dbReference type="Proteomes" id="UP001176940">
    <property type="component" value="Unassembled WGS sequence"/>
</dbReference>
<feature type="non-terminal residue" evidence="4">
    <location>
        <position position="1"/>
    </location>
</feature>
<evidence type="ECO:0000256" key="2">
    <source>
        <dbReference type="ARBA" id="ARBA00023043"/>
    </source>
</evidence>
<dbReference type="SUPFAM" id="SSF48403">
    <property type="entry name" value="Ankyrin repeat"/>
    <property type="match status" value="1"/>
</dbReference>
<evidence type="ECO:0000256" key="3">
    <source>
        <dbReference type="PROSITE-ProRule" id="PRU00023"/>
    </source>
</evidence>
<evidence type="ECO:0000256" key="1">
    <source>
        <dbReference type="ARBA" id="ARBA00022737"/>
    </source>
</evidence>
<evidence type="ECO:0000313" key="4">
    <source>
        <dbReference type="EMBL" id="CAJ0964308.1"/>
    </source>
</evidence>
<dbReference type="PANTHER" id="PTHR23206">
    <property type="entry name" value="MASK PROTEIN"/>
    <property type="match status" value="1"/>
</dbReference>
<dbReference type="PRINTS" id="PR01415">
    <property type="entry name" value="ANKYRIN"/>
</dbReference>
<keyword evidence="2 3" id="KW-0040">ANK repeat</keyword>
<sequence>IGSAFDAAPSKALPAFVHAVIPHVFIEPCGITASYTWDSDIYLVETERLRKIDMLRSRKTSRIFDYRRISVCAVEIFYSTAVSGRTSAISNTPTHSIATSISQPQTPTPSPIISPSAMLPIYPSIDIDAQTESNHDTALTLACAGGHEELVQTLLERGANIEHRDKKGFTPLILAATAGHVGVVEILLDNGADIEAQSERTKDTPLSLACSGGRQEVSIFSYVW</sequence>
<protein>
    <submittedName>
        <fullName evidence="4">Uncharacterized protein</fullName>
    </submittedName>
</protein>
<gene>
    <name evidence="4" type="ORF">RIMI_LOCUS19064377</name>
</gene>
<organism evidence="4 5">
    <name type="scientific">Ranitomeya imitator</name>
    <name type="common">mimic poison frog</name>
    <dbReference type="NCBI Taxonomy" id="111125"/>
    <lineage>
        <taxon>Eukaryota</taxon>
        <taxon>Metazoa</taxon>
        <taxon>Chordata</taxon>
        <taxon>Craniata</taxon>
        <taxon>Vertebrata</taxon>
        <taxon>Euteleostomi</taxon>
        <taxon>Amphibia</taxon>
        <taxon>Batrachia</taxon>
        <taxon>Anura</taxon>
        <taxon>Neobatrachia</taxon>
        <taxon>Hyloidea</taxon>
        <taxon>Dendrobatidae</taxon>
        <taxon>Dendrobatinae</taxon>
        <taxon>Ranitomeya</taxon>
    </lineage>
</organism>
<dbReference type="Gene3D" id="1.25.40.20">
    <property type="entry name" value="Ankyrin repeat-containing domain"/>
    <property type="match status" value="1"/>
</dbReference>
<feature type="repeat" description="ANK" evidence="3">
    <location>
        <begin position="134"/>
        <end position="166"/>
    </location>
</feature>
<dbReference type="PROSITE" id="PS50088">
    <property type="entry name" value="ANK_REPEAT"/>
    <property type="match status" value="2"/>
</dbReference>
<dbReference type="Pfam" id="PF12796">
    <property type="entry name" value="Ank_2"/>
    <property type="match status" value="1"/>
</dbReference>
<dbReference type="PANTHER" id="PTHR23206:SF1">
    <property type="entry name" value="ANKYRIN REPEAT DOMAIN-CONTAINING PROTEIN 17"/>
    <property type="match status" value="1"/>
</dbReference>
<evidence type="ECO:0000313" key="5">
    <source>
        <dbReference type="Proteomes" id="UP001176940"/>
    </source>
</evidence>
<comment type="caution">
    <text evidence="4">The sequence shown here is derived from an EMBL/GenBank/DDBJ whole genome shotgun (WGS) entry which is preliminary data.</text>
</comment>
<dbReference type="EMBL" id="CAUEEQ010059908">
    <property type="protein sequence ID" value="CAJ0964308.1"/>
    <property type="molecule type" value="Genomic_DNA"/>
</dbReference>
<dbReference type="InterPro" id="IPR051631">
    <property type="entry name" value="Ankyrin-KH/SAM_domain"/>
</dbReference>
<proteinExistence type="predicted"/>
<dbReference type="SMART" id="SM00248">
    <property type="entry name" value="ANK"/>
    <property type="match status" value="2"/>
</dbReference>
<keyword evidence="5" id="KW-1185">Reference proteome</keyword>
<dbReference type="PROSITE" id="PS50297">
    <property type="entry name" value="ANK_REP_REGION"/>
    <property type="match status" value="2"/>
</dbReference>
<dbReference type="InterPro" id="IPR002110">
    <property type="entry name" value="Ankyrin_rpt"/>
</dbReference>
<feature type="repeat" description="ANK" evidence="3">
    <location>
        <begin position="167"/>
        <end position="199"/>
    </location>
</feature>
<keyword evidence="1" id="KW-0677">Repeat</keyword>
<name>A0ABN9MJ69_9NEOB</name>
<reference evidence="4" key="1">
    <citation type="submission" date="2023-07" db="EMBL/GenBank/DDBJ databases">
        <authorList>
            <person name="Stuckert A."/>
        </authorList>
    </citation>
    <scope>NUCLEOTIDE SEQUENCE</scope>
</reference>
<dbReference type="InterPro" id="IPR036770">
    <property type="entry name" value="Ankyrin_rpt-contain_sf"/>
</dbReference>